<name>A0ABW0XBI6_9ACTN</name>
<evidence type="ECO:0000313" key="2">
    <source>
        <dbReference type="EMBL" id="MFC5666669.1"/>
    </source>
</evidence>
<comment type="caution">
    <text evidence="2">The sequence shown here is derived from an EMBL/GenBank/DDBJ whole genome shotgun (WGS) entry which is preliminary data.</text>
</comment>
<reference evidence="3" key="1">
    <citation type="journal article" date="2019" name="Int. J. Syst. Evol. Microbiol.">
        <title>The Global Catalogue of Microorganisms (GCM) 10K type strain sequencing project: providing services to taxonomists for standard genome sequencing and annotation.</title>
        <authorList>
            <consortium name="The Broad Institute Genomics Platform"/>
            <consortium name="The Broad Institute Genome Sequencing Center for Infectious Disease"/>
            <person name="Wu L."/>
            <person name="Ma J."/>
        </authorList>
    </citation>
    <scope>NUCLEOTIDE SEQUENCE [LARGE SCALE GENOMIC DNA]</scope>
    <source>
        <strain evidence="3">CGMCC 4.1437</strain>
    </source>
</reference>
<sequence length="209" mass="22163">MLRMNGPLRITVLDKDAYFEQRAVVRTPYGTLVLEGRIGASLDVRADEWELELQHCVPGVGWRPNVRVLPYPWQTTGDGLRSRIVRSKDCDWPQGDPTERNFILRLSATVAERPLAAPSAADAVGPATRGGLRTSSGADLGTGAGSVPVPGVRAGEVLRGASADAIPTGADRLPTGRVAPAVWPAPTARAVPAERTAPMAGAEGWARGW</sequence>
<gene>
    <name evidence="2" type="ORF">ACFP3U_27345</name>
</gene>
<organism evidence="2 3">
    <name type="scientific">Kitasatospora misakiensis</name>
    <dbReference type="NCBI Taxonomy" id="67330"/>
    <lineage>
        <taxon>Bacteria</taxon>
        <taxon>Bacillati</taxon>
        <taxon>Actinomycetota</taxon>
        <taxon>Actinomycetes</taxon>
        <taxon>Kitasatosporales</taxon>
        <taxon>Streptomycetaceae</taxon>
        <taxon>Kitasatospora</taxon>
    </lineage>
</organism>
<dbReference type="EMBL" id="JBHSOF010000043">
    <property type="protein sequence ID" value="MFC5666669.1"/>
    <property type="molecule type" value="Genomic_DNA"/>
</dbReference>
<accession>A0ABW0XBI6</accession>
<evidence type="ECO:0000256" key="1">
    <source>
        <dbReference type="SAM" id="MobiDB-lite"/>
    </source>
</evidence>
<proteinExistence type="predicted"/>
<feature type="region of interest" description="Disordered" evidence="1">
    <location>
        <begin position="121"/>
        <end position="147"/>
    </location>
</feature>
<evidence type="ECO:0000313" key="3">
    <source>
        <dbReference type="Proteomes" id="UP001595975"/>
    </source>
</evidence>
<protein>
    <submittedName>
        <fullName evidence="2">Uncharacterized protein</fullName>
    </submittedName>
</protein>
<dbReference type="RefSeq" id="WP_380228366.1">
    <property type="nucleotide sequence ID" value="NZ_JBHSOF010000043.1"/>
</dbReference>
<keyword evidence="3" id="KW-1185">Reference proteome</keyword>
<dbReference type="Proteomes" id="UP001595975">
    <property type="component" value="Unassembled WGS sequence"/>
</dbReference>